<dbReference type="SUPFAM" id="SSF51735">
    <property type="entry name" value="NAD(P)-binding Rossmann-fold domains"/>
    <property type="match status" value="1"/>
</dbReference>
<dbReference type="InterPro" id="IPR050463">
    <property type="entry name" value="Gfo/Idh/MocA_oxidrdct_glycsds"/>
</dbReference>
<sequence length="94" mass="10391">MLNVAMISKWHVHAEGYAKHLQSHGSVTITSVWDENKDRGRAWAGELGADFEPDLDTLLRRDDVDAVVIDAPTSMHAEVMIAAAHAGKHIFTEK</sequence>
<evidence type="ECO:0000313" key="4">
    <source>
        <dbReference type="Proteomes" id="UP001519887"/>
    </source>
</evidence>
<proteinExistence type="predicted"/>
<dbReference type="Pfam" id="PF01408">
    <property type="entry name" value="GFO_IDH_MocA"/>
    <property type="match status" value="1"/>
</dbReference>
<feature type="non-terminal residue" evidence="3">
    <location>
        <position position="94"/>
    </location>
</feature>
<evidence type="ECO:0000313" key="3">
    <source>
        <dbReference type="EMBL" id="MBW7461942.1"/>
    </source>
</evidence>
<keyword evidence="4" id="KW-1185">Reference proteome</keyword>
<protein>
    <submittedName>
        <fullName evidence="3">Gfo/Idh/MocA family oxidoreductase</fullName>
    </submittedName>
</protein>
<comment type="caution">
    <text evidence="3">The sequence shown here is derived from an EMBL/GenBank/DDBJ whole genome shotgun (WGS) entry which is preliminary data.</text>
</comment>
<dbReference type="PANTHER" id="PTHR43818">
    <property type="entry name" value="BCDNA.GH03377"/>
    <property type="match status" value="1"/>
</dbReference>
<evidence type="ECO:0000256" key="1">
    <source>
        <dbReference type="ARBA" id="ARBA00023002"/>
    </source>
</evidence>
<evidence type="ECO:0000259" key="2">
    <source>
        <dbReference type="Pfam" id="PF01408"/>
    </source>
</evidence>
<dbReference type="Gene3D" id="3.40.50.720">
    <property type="entry name" value="NAD(P)-binding Rossmann-like Domain"/>
    <property type="match status" value="1"/>
</dbReference>
<organism evidence="3 4">
    <name type="scientific">Paenibacillus sepulcri</name>
    <dbReference type="NCBI Taxonomy" id="359917"/>
    <lineage>
        <taxon>Bacteria</taxon>
        <taxon>Bacillati</taxon>
        <taxon>Bacillota</taxon>
        <taxon>Bacilli</taxon>
        <taxon>Bacillales</taxon>
        <taxon>Paenibacillaceae</taxon>
        <taxon>Paenibacillus</taxon>
    </lineage>
</organism>
<feature type="domain" description="Gfo/Idh/MocA-like oxidoreductase N-terminal" evidence="2">
    <location>
        <begin position="18"/>
        <end position="94"/>
    </location>
</feature>
<keyword evidence="1" id="KW-0560">Oxidoreductase</keyword>
<dbReference type="Proteomes" id="UP001519887">
    <property type="component" value="Unassembled WGS sequence"/>
</dbReference>
<name>A0ABS7CM05_9BACL</name>
<dbReference type="InterPro" id="IPR036291">
    <property type="entry name" value="NAD(P)-bd_dom_sf"/>
</dbReference>
<gene>
    <name evidence="3" type="ORF">K0U00_48610</name>
</gene>
<accession>A0ABS7CM05</accession>
<dbReference type="InterPro" id="IPR000683">
    <property type="entry name" value="Gfo/Idh/MocA-like_OxRdtase_N"/>
</dbReference>
<reference evidence="3 4" key="1">
    <citation type="submission" date="2021-07" db="EMBL/GenBank/DDBJ databases">
        <title>Paenibacillus radiodurans sp. nov., isolated from the southeastern edge of Tengger Desert.</title>
        <authorList>
            <person name="Zhang G."/>
        </authorList>
    </citation>
    <scope>NUCLEOTIDE SEQUENCE [LARGE SCALE GENOMIC DNA]</scope>
    <source>
        <strain evidence="3 4">CCM 7311</strain>
    </source>
</reference>
<dbReference type="EMBL" id="JAHZIK010003425">
    <property type="protein sequence ID" value="MBW7461942.1"/>
    <property type="molecule type" value="Genomic_DNA"/>
</dbReference>
<dbReference type="PANTHER" id="PTHR43818:SF11">
    <property type="entry name" value="BCDNA.GH03377"/>
    <property type="match status" value="1"/>
</dbReference>